<name>A0A7X0JSX6_9GAMM</name>
<organism evidence="1 2">
    <name type="scientific">Pseudoteredinibacter isoporae</name>
    <dbReference type="NCBI Taxonomy" id="570281"/>
    <lineage>
        <taxon>Bacteria</taxon>
        <taxon>Pseudomonadati</taxon>
        <taxon>Pseudomonadota</taxon>
        <taxon>Gammaproteobacteria</taxon>
        <taxon>Cellvibrionales</taxon>
        <taxon>Cellvibrionaceae</taxon>
        <taxon>Pseudoteredinibacter</taxon>
    </lineage>
</organism>
<accession>A0A7X0JSX6</accession>
<proteinExistence type="predicted"/>
<evidence type="ECO:0000313" key="2">
    <source>
        <dbReference type="Proteomes" id="UP000528457"/>
    </source>
</evidence>
<dbReference type="Proteomes" id="UP000528457">
    <property type="component" value="Unassembled WGS sequence"/>
</dbReference>
<gene>
    <name evidence="1" type="ORF">HNR48_001952</name>
</gene>
<dbReference type="EMBL" id="JACHHT010000002">
    <property type="protein sequence ID" value="MBB6521667.1"/>
    <property type="molecule type" value="Genomic_DNA"/>
</dbReference>
<protein>
    <submittedName>
        <fullName evidence="1">Uncharacterized protein</fullName>
    </submittedName>
</protein>
<comment type="caution">
    <text evidence="1">The sequence shown here is derived from an EMBL/GenBank/DDBJ whole genome shotgun (WGS) entry which is preliminary data.</text>
</comment>
<keyword evidence="2" id="KW-1185">Reference proteome</keyword>
<dbReference type="InParanoid" id="A0A7X0JSX6"/>
<evidence type="ECO:0000313" key="1">
    <source>
        <dbReference type="EMBL" id="MBB6521667.1"/>
    </source>
</evidence>
<dbReference type="AlphaFoldDB" id="A0A7X0JSX6"/>
<reference evidence="1 2" key="1">
    <citation type="submission" date="2020-08" db="EMBL/GenBank/DDBJ databases">
        <title>Genomic Encyclopedia of Type Strains, Phase IV (KMG-IV): sequencing the most valuable type-strain genomes for metagenomic binning, comparative biology and taxonomic classification.</title>
        <authorList>
            <person name="Goeker M."/>
        </authorList>
    </citation>
    <scope>NUCLEOTIDE SEQUENCE [LARGE SCALE GENOMIC DNA]</scope>
    <source>
        <strain evidence="1 2">DSM 22368</strain>
    </source>
</reference>
<sequence>MNQDSCKDYAKNGYTDVMRDDASKGPHQGCQTADTRMSEGWMCDKDA</sequence>